<accession>A0A2N5MZW7</accession>
<feature type="transmembrane region" description="Helical" evidence="1">
    <location>
        <begin position="86"/>
        <end position="111"/>
    </location>
</feature>
<keyword evidence="1" id="KW-1133">Transmembrane helix</keyword>
<evidence type="ECO:0000259" key="2">
    <source>
        <dbReference type="Pfam" id="PF19124"/>
    </source>
</evidence>
<reference evidence="3 4" key="1">
    <citation type="submission" date="2017-05" db="EMBL/GenBank/DDBJ databases">
        <title>Functional genome analysis of Paenibacillus pasadenensis strain R16: insights on endophytic life style and antifungal activity.</title>
        <authorList>
            <person name="Passera A."/>
            <person name="Marcolungo L."/>
            <person name="Casati P."/>
            <person name="Brasca M."/>
            <person name="Quaglino F."/>
            <person name="Delledonne M."/>
        </authorList>
    </citation>
    <scope>NUCLEOTIDE SEQUENCE [LARGE SCALE GENOMIC DNA]</scope>
    <source>
        <strain evidence="3 4">R16</strain>
    </source>
</reference>
<dbReference type="Proteomes" id="UP000234789">
    <property type="component" value="Unassembled WGS sequence"/>
</dbReference>
<protein>
    <recommendedName>
        <fullName evidence="2">DUF5808 domain-containing protein</fullName>
    </recommendedName>
</protein>
<evidence type="ECO:0000256" key="1">
    <source>
        <dbReference type="SAM" id="Phobius"/>
    </source>
</evidence>
<dbReference type="InterPro" id="IPR043831">
    <property type="entry name" value="DUF5808"/>
</dbReference>
<feature type="transmembrane region" description="Helical" evidence="1">
    <location>
        <begin position="247"/>
        <end position="270"/>
    </location>
</feature>
<dbReference type="OrthoDB" id="157646at2"/>
<gene>
    <name evidence="3" type="ORF">B8V81_2059</name>
</gene>
<name>A0A2N5MZW7_9BACL</name>
<dbReference type="EMBL" id="NFEZ01000004">
    <property type="protein sequence ID" value="PLT43628.1"/>
    <property type="molecule type" value="Genomic_DNA"/>
</dbReference>
<feature type="transmembrane region" description="Helical" evidence="1">
    <location>
        <begin position="276"/>
        <end position="295"/>
    </location>
</feature>
<evidence type="ECO:0000313" key="3">
    <source>
        <dbReference type="EMBL" id="PLT43628.1"/>
    </source>
</evidence>
<dbReference type="PANTHER" id="PTHR37810:SF9">
    <property type="entry name" value="MEMBRANE PROTEIN"/>
    <property type="match status" value="1"/>
</dbReference>
<comment type="caution">
    <text evidence="3">The sequence shown here is derived from an EMBL/GenBank/DDBJ whole genome shotgun (WGS) entry which is preliminary data.</text>
</comment>
<dbReference type="RefSeq" id="WP_028600725.1">
    <property type="nucleotide sequence ID" value="NZ_BIMM01000014.1"/>
</dbReference>
<dbReference type="AlphaFoldDB" id="A0A2N5MZW7"/>
<keyword evidence="4" id="KW-1185">Reference proteome</keyword>
<keyword evidence="1" id="KW-0472">Membrane</keyword>
<dbReference type="GO" id="GO:0009636">
    <property type="term" value="P:response to toxic substance"/>
    <property type="evidence" value="ECO:0007669"/>
    <property type="project" value="TreeGrafter"/>
</dbReference>
<feature type="transmembrane region" description="Helical" evidence="1">
    <location>
        <begin position="149"/>
        <end position="170"/>
    </location>
</feature>
<organism evidence="3 4">
    <name type="scientific">Paenibacillus pasadenensis</name>
    <dbReference type="NCBI Taxonomy" id="217090"/>
    <lineage>
        <taxon>Bacteria</taxon>
        <taxon>Bacillati</taxon>
        <taxon>Bacillota</taxon>
        <taxon>Bacilli</taxon>
        <taxon>Bacillales</taxon>
        <taxon>Paenibacillaceae</taxon>
        <taxon>Paenibacillus</taxon>
    </lineage>
</organism>
<dbReference type="Pfam" id="PF19124">
    <property type="entry name" value="DUF5808"/>
    <property type="match status" value="1"/>
</dbReference>
<feature type="transmembrane region" description="Helical" evidence="1">
    <location>
        <begin position="203"/>
        <end position="226"/>
    </location>
</feature>
<sequence>MTNELAAWLVLGGTYALTTGATLLQPSLAPSNILFGVALPAGRESDPEVLRLKRSYRSGVFGLSALIAAIAAALAVLNGGGSEEELSVWTSALPVAALLLQLAAAGGWFVLSHGRTTRLKEERGWAEEEESRGAADLTIRSRQRLAYPLLWFLPHLLVIAISAGAAALFYDRIVDPVILHYNAQGLPDRIEPKSPGAVFGLNLAQLTVLAAFLFANYTIGAARLRLAPGAPQEHRDQQVRYRRGMSMLMLLLGLGILVFMGATQAFMLYGSGGQDGVWIGAIGLVPLLLAGGSAFGMMRLGRGRRDAPVPGEDANWKLGAFYWNRNDASVFVEKRSGIGFTLNWAHPLAWLFLLALIVLIIVVPRVVG</sequence>
<dbReference type="PANTHER" id="PTHR37810">
    <property type="entry name" value="IMMUNITY PROTEIN SDPI"/>
    <property type="match status" value="1"/>
</dbReference>
<feature type="transmembrane region" description="Helical" evidence="1">
    <location>
        <begin position="348"/>
        <end position="367"/>
    </location>
</feature>
<keyword evidence="1" id="KW-0812">Transmembrane</keyword>
<feature type="transmembrane region" description="Helical" evidence="1">
    <location>
        <begin position="6"/>
        <end position="24"/>
    </location>
</feature>
<proteinExistence type="predicted"/>
<feature type="transmembrane region" description="Helical" evidence="1">
    <location>
        <begin position="60"/>
        <end position="80"/>
    </location>
</feature>
<feature type="domain" description="DUF5808" evidence="2">
    <location>
        <begin position="325"/>
        <end position="350"/>
    </location>
</feature>
<evidence type="ECO:0000313" key="4">
    <source>
        <dbReference type="Proteomes" id="UP000234789"/>
    </source>
</evidence>